<evidence type="ECO:0000313" key="1">
    <source>
        <dbReference type="Proteomes" id="UP000046392"/>
    </source>
</evidence>
<name>A0A0N5BHZ7_STREA</name>
<proteinExistence type="predicted"/>
<dbReference type="Proteomes" id="UP000046392">
    <property type="component" value="Unplaced"/>
</dbReference>
<evidence type="ECO:0000313" key="2">
    <source>
        <dbReference type="WBParaSite" id="SPAL_0000558200.1"/>
    </source>
</evidence>
<sequence>MEQPRIMENECDNNEIILALYFGGGVKQLHDILRKDLSKIENVMKEVISNVLFPEEYKVYVSKLDCKYCLKNRHKIMRRVVVQDYEDICQRLDSLI</sequence>
<reference evidence="2" key="1">
    <citation type="submission" date="2017-02" db="UniProtKB">
        <authorList>
            <consortium name="WormBaseParasite"/>
        </authorList>
    </citation>
    <scope>IDENTIFICATION</scope>
</reference>
<protein>
    <submittedName>
        <fullName evidence="2">Group-specific protein</fullName>
    </submittedName>
</protein>
<accession>A0A0N5BHZ7</accession>
<dbReference type="WBParaSite" id="SPAL_0000558200.1">
    <property type="protein sequence ID" value="SPAL_0000558200.1"/>
    <property type="gene ID" value="SPAL_0000558200"/>
</dbReference>
<keyword evidence="1" id="KW-1185">Reference proteome</keyword>
<organism evidence="1 2">
    <name type="scientific">Strongyloides papillosus</name>
    <name type="common">Intestinal threadworm</name>
    <dbReference type="NCBI Taxonomy" id="174720"/>
    <lineage>
        <taxon>Eukaryota</taxon>
        <taxon>Metazoa</taxon>
        <taxon>Ecdysozoa</taxon>
        <taxon>Nematoda</taxon>
        <taxon>Chromadorea</taxon>
        <taxon>Rhabditida</taxon>
        <taxon>Tylenchina</taxon>
        <taxon>Panagrolaimomorpha</taxon>
        <taxon>Strongyloidoidea</taxon>
        <taxon>Strongyloididae</taxon>
        <taxon>Strongyloides</taxon>
    </lineage>
</organism>
<dbReference type="AlphaFoldDB" id="A0A0N5BHZ7"/>